<name>A0A0K0ENB0_STRER</name>
<dbReference type="SMART" id="SM00741">
    <property type="entry name" value="SapB"/>
    <property type="match status" value="4"/>
</dbReference>
<feature type="domain" description="Saposin B-type" evidence="3">
    <location>
        <begin position="260"/>
        <end position="343"/>
    </location>
</feature>
<evidence type="ECO:0000256" key="2">
    <source>
        <dbReference type="SAM" id="SignalP"/>
    </source>
</evidence>
<feature type="domain" description="Saposin B-type" evidence="3">
    <location>
        <begin position="41"/>
        <end position="120"/>
    </location>
</feature>
<evidence type="ECO:0000259" key="3">
    <source>
        <dbReference type="PROSITE" id="PS50015"/>
    </source>
</evidence>
<keyword evidence="1" id="KW-1015">Disulfide bond</keyword>
<evidence type="ECO:0000313" key="4">
    <source>
        <dbReference type="Proteomes" id="UP000035681"/>
    </source>
</evidence>
<organism evidence="5">
    <name type="scientific">Strongyloides stercoralis</name>
    <name type="common">Threadworm</name>
    <dbReference type="NCBI Taxonomy" id="6248"/>
    <lineage>
        <taxon>Eukaryota</taxon>
        <taxon>Metazoa</taxon>
        <taxon>Ecdysozoa</taxon>
        <taxon>Nematoda</taxon>
        <taxon>Chromadorea</taxon>
        <taxon>Rhabditida</taxon>
        <taxon>Tylenchina</taxon>
        <taxon>Panagrolaimomorpha</taxon>
        <taxon>Strongyloidoidea</taxon>
        <taxon>Strongyloididae</taxon>
        <taxon>Strongyloides</taxon>
    </lineage>
</organism>
<protein>
    <submittedName>
        <fullName evidence="5 6">Saposin B-type domain-containing protein</fullName>
    </submittedName>
</protein>
<dbReference type="Gene3D" id="1.10.225.10">
    <property type="entry name" value="Saposin-like"/>
    <property type="match status" value="4"/>
</dbReference>
<dbReference type="PANTHER" id="PTHR11480">
    <property type="entry name" value="SAPOSIN-RELATED"/>
    <property type="match status" value="1"/>
</dbReference>
<dbReference type="InterPro" id="IPR051428">
    <property type="entry name" value="Sphingo_Act-Surfact_Prot"/>
</dbReference>
<proteinExistence type="predicted"/>
<dbReference type="InterPro" id="IPR008139">
    <property type="entry name" value="SaposinB_dom"/>
</dbReference>
<dbReference type="AlphaFoldDB" id="A0A0K0ENB0"/>
<dbReference type="WBParaSite" id="SSTP_0001094700.1">
    <property type="protein sequence ID" value="SSTP_0001094700.1"/>
    <property type="gene ID" value="SSTP_0001094700"/>
</dbReference>
<feature type="domain" description="Saposin B-type" evidence="3">
    <location>
        <begin position="143"/>
        <end position="225"/>
    </location>
</feature>
<feature type="domain" description="Saposin B-type" evidence="3">
    <location>
        <begin position="358"/>
        <end position="437"/>
    </location>
</feature>
<feature type="chain" id="PRO_5005328325" evidence="2">
    <location>
        <begin position="20"/>
        <end position="437"/>
    </location>
</feature>
<keyword evidence="2" id="KW-0732">Signal</keyword>
<evidence type="ECO:0000256" key="1">
    <source>
        <dbReference type="ARBA" id="ARBA00023157"/>
    </source>
</evidence>
<sequence length="437" mass="49691">MKNLTVFFLVLLGTTATLAIKDDLLDSNKIPKISANNIEINSDVCEECQSIVSRFAEAMKDPTKLAALKLILGSLCHETVYEMECKLFVRKLDIFMDKLLPYLNDTRKVCHKLHICGNEKITAFHKFAILYADKIVTSIDKKNRFLCDECRFAAKELEEFVSNKETQEQVKRFISQNICSKIPKYQGSCDLMVDDFLPDFFKQLEAYLKNAPQFCHNIGLCDKSRVTHINTENKSAKGQIALHQFISGIKEIHSAKHPEILMSCLECEIAIDAVLIELKQNKTIYGLADDLRNGACPMLPVNYTLGCDDFLNLYAPTVVYMTMQQFTSEGICTNLIKACKPEDMSRKYFEKLSVEEQNSIKCEACTAVKNHITTVLDDGDFRQRIIDGLEQNICSYIPGVGVNACENLMQNYLPIAFNKIERYLKNPNLCYNILHVC</sequence>
<dbReference type="SUPFAM" id="SSF47862">
    <property type="entry name" value="Saposin"/>
    <property type="match status" value="3"/>
</dbReference>
<keyword evidence="4" id="KW-1185">Reference proteome</keyword>
<accession>A0A0K0ENB0</accession>
<dbReference type="WBParaSite" id="TCONS_00012969.p1">
    <property type="protein sequence ID" value="TCONS_00012969.p1"/>
    <property type="gene ID" value="XLOC_008756"/>
</dbReference>
<dbReference type="Proteomes" id="UP000035681">
    <property type="component" value="Unplaced"/>
</dbReference>
<reference evidence="5" key="1">
    <citation type="submission" date="2015-08" db="UniProtKB">
        <authorList>
            <consortium name="WormBaseParasite"/>
        </authorList>
    </citation>
    <scope>IDENTIFICATION</scope>
</reference>
<dbReference type="InterPro" id="IPR007856">
    <property type="entry name" value="SapB_1"/>
</dbReference>
<dbReference type="PROSITE" id="PS50015">
    <property type="entry name" value="SAP_B"/>
    <property type="match status" value="4"/>
</dbReference>
<dbReference type="Pfam" id="PF05184">
    <property type="entry name" value="SapB_1"/>
    <property type="match status" value="1"/>
</dbReference>
<dbReference type="InterPro" id="IPR011001">
    <property type="entry name" value="Saposin-like"/>
</dbReference>
<dbReference type="PANTHER" id="PTHR11480:SF3">
    <property type="entry name" value="BCDNA.GH08312"/>
    <property type="match status" value="1"/>
</dbReference>
<feature type="signal peptide" evidence="2">
    <location>
        <begin position="1"/>
        <end position="19"/>
    </location>
</feature>
<evidence type="ECO:0000313" key="6">
    <source>
        <dbReference type="WBParaSite" id="TCONS_00012969.p1"/>
    </source>
</evidence>
<dbReference type="STRING" id="6248.A0A0K0ENB0"/>
<dbReference type="GO" id="GO:0006629">
    <property type="term" value="P:lipid metabolic process"/>
    <property type="evidence" value="ECO:0007669"/>
    <property type="project" value="InterPro"/>
</dbReference>
<evidence type="ECO:0000313" key="5">
    <source>
        <dbReference type="WBParaSite" id="SSTP_0001094700.1"/>
    </source>
</evidence>